<dbReference type="EMBL" id="UINC01001000">
    <property type="protein sequence ID" value="SUZ67003.1"/>
    <property type="molecule type" value="Genomic_DNA"/>
</dbReference>
<organism evidence="2">
    <name type="scientific">marine metagenome</name>
    <dbReference type="NCBI Taxonomy" id="408172"/>
    <lineage>
        <taxon>unclassified sequences</taxon>
        <taxon>metagenomes</taxon>
        <taxon>ecological metagenomes</taxon>
    </lineage>
</organism>
<dbReference type="Pfam" id="PF05118">
    <property type="entry name" value="Asp_Arg_Hydrox"/>
    <property type="match status" value="1"/>
</dbReference>
<name>A0A381PNF8_9ZZZZ</name>
<gene>
    <name evidence="2" type="ORF">METZ01_LOCUS19857</name>
</gene>
<protein>
    <recommendedName>
        <fullName evidence="1">Aspartyl/asparaginy/proline hydroxylase domain-containing protein</fullName>
    </recommendedName>
</protein>
<accession>A0A381PNF8</accession>
<dbReference type="Gene3D" id="2.60.120.330">
    <property type="entry name" value="B-lactam Antibiotic, Isopenicillin N Synthase, Chain"/>
    <property type="match status" value="1"/>
</dbReference>
<dbReference type="AlphaFoldDB" id="A0A381PNF8"/>
<feature type="domain" description="Aspartyl/asparaginy/proline hydroxylase" evidence="1">
    <location>
        <begin position="54"/>
        <end position="177"/>
    </location>
</feature>
<dbReference type="SUPFAM" id="SSF51197">
    <property type="entry name" value="Clavaminate synthase-like"/>
    <property type="match status" value="1"/>
</dbReference>
<reference evidence="2" key="1">
    <citation type="submission" date="2018-05" db="EMBL/GenBank/DDBJ databases">
        <authorList>
            <person name="Lanie J.A."/>
            <person name="Ng W.-L."/>
            <person name="Kazmierczak K.M."/>
            <person name="Andrzejewski T.M."/>
            <person name="Davidsen T.M."/>
            <person name="Wayne K.J."/>
            <person name="Tettelin H."/>
            <person name="Glass J.I."/>
            <person name="Rusch D."/>
            <person name="Podicherti R."/>
            <person name="Tsui H.-C.T."/>
            <person name="Winkler M.E."/>
        </authorList>
    </citation>
    <scope>NUCLEOTIDE SEQUENCE</scope>
</reference>
<dbReference type="InterPro" id="IPR027443">
    <property type="entry name" value="IPNS-like_sf"/>
</dbReference>
<evidence type="ECO:0000259" key="1">
    <source>
        <dbReference type="Pfam" id="PF05118"/>
    </source>
</evidence>
<proteinExistence type="predicted"/>
<dbReference type="InterPro" id="IPR007803">
    <property type="entry name" value="Asp/Arg/Pro-Hydrxlase"/>
</dbReference>
<evidence type="ECO:0000313" key="2">
    <source>
        <dbReference type="EMBL" id="SUZ67003.1"/>
    </source>
</evidence>
<sequence length="187" mass="21228">MDIGVPLRELGGIDSLALREVILGIDDGVWLENSYRQNAYDVHTQTHSLVMLFTDGQGWPDIEISKESAWDLLQSQAMPLMNSILKEFYPPGGTIVRAMAAKLLAGGIIKPHTDTHPSFHAGHRIHIPITTNSRVRFMIDGRPYHFEVGKAYEINNQKTHSVMNKGKEDRITFIFDYIPRDKFPSRQ</sequence>